<sequence>MNTISISSFRVPLPSSSFKPSPHHPQSHSLGFCVPRALHTPSPYSLRLRVSSKSRSSAFSVEREASDADEEFDDEEDDEEDDDDVAADEYDELSGDESEGVDQSDDEIELKLSVAAAGAPPRTEEFKWQRVEKLRNEVREFGEEIIDVDELVSIYDFRIDKFQVKFVISACISLDDSNFPTCCVNISQTFGDSIVGLLTGDSAVNKDAQVLIMTTEILRNMLYQSVGMVSSGDSLFHVDVIVLDEVHYLSDISRGTVWEEIVIYCPKKVQLICLSATVANPDELAGWIGKIHGKTELVTSSKRPVPLTWHFSTKTSMLPLLDGTGTRMNRKLSLNYLQLNASGIRSSRDDGRRKKSRRRADEMAYDDTDSTYGQPLSKNDINAIRRSQVPQITDTLWQLKARDMLPAIWFIFSRKGCDAAVQYLEDYNLLDDCETSEVELALKRFRIQYPDAVRQTAIKGLQQGVAAHHAGCLPLWKSFIEELFQRGLVKVVFATETLAAGINMPARTTVIASLSKRSESGRIQLSSNELLQMAGRAGRRGIDNEGHVVLIQTPYEGAEESCKILFAGLEPLVSQFTASYGMVLNLLAGAKVTRRSSASEDMKALQTGRTLEEARKLVEQSFGNYVSSNVMLAAREELTKIKKEVEMLTLELTDEAIDKKSKKLLSEAAYKEIIDLQEELREQKRLRTELRRKMESRKISSLKPLLEEFENGQLPFLCLQYNDSEGVQHAVPAVYLGKVDSLDGSKLKMMVSADDAIAINGKELSFEFEPSLEPSYYVALGSDNSWYLFTEKWIKAVYKTGFPNVTLAQGDALPREIMSALLDKEEMKWEKLSDSEFGGVWFMEGSLETWSWSLNVPIFSSLSEDDELLHKTEAYHSAVESYKAQRTKVGRLKKKISRTEGFKEYKKVLDMTKLTEDKIKRLKTRSKRLTNRIEQIEPSGWKEFLQISNVIHETRALDINTHVIFPLGETAAAIRGENELWLAIVLRNKILKELKPAPLAAVLASLVSEGIKVRPGKNNSYIYESTTTVLDVINFLNEQRNSLLELQEKHGVNIPCCLDGQFSGMVEAWASGLTWRELMMDCAMDEGDLARLLRRTIDLLAQVPKLPDIDPVLQSNARSASDVMDRPPISELAG</sequence>
<organism evidence="9 10">
    <name type="scientific">Ficus carica</name>
    <name type="common">Common fig</name>
    <dbReference type="NCBI Taxonomy" id="3494"/>
    <lineage>
        <taxon>Eukaryota</taxon>
        <taxon>Viridiplantae</taxon>
        <taxon>Streptophyta</taxon>
        <taxon>Embryophyta</taxon>
        <taxon>Tracheophyta</taxon>
        <taxon>Spermatophyta</taxon>
        <taxon>Magnoliopsida</taxon>
        <taxon>eudicotyledons</taxon>
        <taxon>Gunneridae</taxon>
        <taxon>Pentapetalae</taxon>
        <taxon>rosids</taxon>
        <taxon>fabids</taxon>
        <taxon>Rosales</taxon>
        <taxon>Moraceae</taxon>
        <taxon>Ficeae</taxon>
        <taxon>Ficus</taxon>
    </lineage>
</organism>
<keyword evidence="3" id="KW-0347">Helicase</keyword>
<evidence type="ECO:0000313" key="10">
    <source>
        <dbReference type="Proteomes" id="UP001187192"/>
    </source>
</evidence>
<dbReference type="InterPro" id="IPR014001">
    <property type="entry name" value="Helicase_ATP-bd"/>
</dbReference>
<feature type="domain" description="Helicase C-terminal" evidence="8">
    <location>
        <begin position="391"/>
        <end position="587"/>
    </location>
</feature>
<dbReference type="SMART" id="SM01142">
    <property type="entry name" value="DSHCT"/>
    <property type="match status" value="1"/>
</dbReference>
<dbReference type="GO" id="GO:0070478">
    <property type="term" value="P:nuclear-transcribed mRNA catabolic process, 3'-5' exonucleolytic nonsense-mediated decay"/>
    <property type="evidence" value="ECO:0007669"/>
    <property type="project" value="TreeGrafter"/>
</dbReference>
<keyword evidence="1" id="KW-0547">Nucleotide-binding</keyword>
<feature type="region of interest" description="Disordered" evidence="6">
    <location>
        <begin position="1"/>
        <end position="31"/>
    </location>
</feature>
<dbReference type="GO" id="GO:0005524">
    <property type="term" value="F:ATP binding"/>
    <property type="evidence" value="ECO:0007669"/>
    <property type="project" value="UniProtKB-KW"/>
</dbReference>
<evidence type="ECO:0000256" key="4">
    <source>
        <dbReference type="ARBA" id="ARBA00022840"/>
    </source>
</evidence>
<dbReference type="InterPro" id="IPR050699">
    <property type="entry name" value="RNA-DNA_Helicase"/>
</dbReference>
<dbReference type="InterPro" id="IPR027417">
    <property type="entry name" value="P-loop_NTPase"/>
</dbReference>
<evidence type="ECO:0000256" key="1">
    <source>
        <dbReference type="ARBA" id="ARBA00022741"/>
    </source>
</evidence>
<dbReference type="SMART" id="SM00490">
    <property type="entry name" value="HELICc"/>
    <property type="match status" value="1"/>
</dbReference>
<dbReference type="GO" id="GO:0003676">
    <property type="term" value="F:nucleic acid binding"/>
    <property type="evidence" value="ECO:0007669"/>
    <property type="project" value="InterPro"/>
</dbReference>
<evidence type="ECO:0000259" key="8">
    <source>
        <dbReference type="PROSITE" id="PS51194"/>
    </source>
</evidence>
<dbReference type="PROSITE" id="PS51192">
    <property type="entry name" value="HELICASE_ATP_BIND_1"/>
    <property type="match status" value="1"/>
</dbReference>
<dbReference type="Gene3D" id="1.10.3380.30">
    <property type="match status" value="1"/>
</dbReference>
<keyword evidence="4" id="KW-0067">ATP-binding</keyword>
<feature type="region of interest" description="Disordered" evidence="6">
    <location>
        <begin position="345"/>
        <end position="377"/>
    </location>
</feature>
<dbReference type="GO" id="GO:0004386">
    <property type="term" value="F:helicase activity"/>
    <property type="evidence" value="ECO:0007669"/>
    <property type="project" value="UniProtKB-KW"/>
</dbReference>
<dbReference type="CDD" id="cd18795">
    <property type="entry name" value="SF2_C_Ski2"/>
    <property type="match status" value="1"/>
</dbReference>
<dbReference type="Pfam" id="PF00271">
    <property type="entry name" value="Helicase_C"/>
    <property type="match status" value="1"/>
</dbReference>
<dbReference type="PANTHER" id="PTHR12131">
    <property type="entry name" value="ATP-DEPENDENT RNA AND DNA HELICASE"/>
    <property type="match status" value="1"/>
</dbReference>
<dbReference type="GO" id="GO:0016787">
    <property type="term" value="F:hydrolase activity"/>
    <property type="evidence" value="ECO:0007669"/>
    <property type="project" value="UniProtKB-KW"/>
</dbReference>
<feature type="domain" description="Helicase ATP-binding" evidence="7">
    <location>
        <begin position="188"/>
        <end position="296"/>
    </location>
</feature>
<dbReference type="Pfam" id="PF08148">
    <property type="entry name" value="DSHCT"/>
    <property type="match status" value="1"/>
</dbReference>
<dbReference type="InterPro" id="IPR011545">
    <property type="entry name" value="DEAD/DEAH_box_helicase_dom"/>
</dbReference>
<dbReference type="Pfam" id="PF00270">
    <property type="entry name" value="DEAD"/>
    <property type="match status" value="1"/>
</dbReference>
<keyword evidence="2" id="KW-0378">Hydrolase</keyword>
<keyword evidence="5" id="KW-0175">Coiled coil</keyword>
<dbReference type="AlphaFoldDB" id="A0AA87ZZ00"/>
<evidence type="ECO:0000259" key="7">
    <source>
        <dbReference type="PROSITE" id="PS51192"/>
    </source>
</evidence>
<feature type="region of interest" description="Disordered" evidence="6">
    <location>
        <begin position="51"/>
        <end position="105"/>
    </location>
</feature>
<proteinExistence type="predicted"/>
<dbReference type="GO" id="GO:0055087">
    <property type="term" value="C:Ski complex"/>
    <property type="evidence" value="ECO:0007669"/>
    <property type="project" value="TreeGrafter"/>
</dbReference>
<dbReference type="SMART" id="SM00487">
    <property type="entry name" value="DEXDc"/>
    <property type="match status" value="1"/>
</dbReference>
<keyword evidence="10" id="KW-1185">Reference proteome</keyword>
<dbReference type="InterPro" id="IPR057416">
    <property type="entry name" value="SH3_ISE2"/>
</dbReference>
<dbReference type="InterPro" id="IPR012961">
    <property type="entry name" value="Ski2/MTR4_C"/>
</dbReference>
<dbReference type="InterPro" id="IPR001650">
    <property type="entry name" value="Helicase_C-like"/>
</dbReference>
<evidence type="ECO:0008006" key="11">
    <source>
        <dbReference type="Google" id="ProtNLM"/>
    </source>
</evidence>
<dbReference type="Proteomes" id="UP001187192">
    <property type="component" value="Unassembled WGS sequence"/>
</dbReference>
<dbReference type="PANTHER" id="PTHR12131:SF1">
    <property type="entry name" value="ATP-DEPENDENT RNA HELICASE SUPV3L1, MITOCHONDRIAL-RELATED"/>
    <property type="match status" value="1"/>
</dbReference>
<evidence type="ECO:0000256" key="5">
    <source>
        <dbReference type="SAM" id="Coils"/>
    </source>
</evidence>
<dbReference type="SUPFAM" id="SSF52540">
    <property type="entry name" value="P-loop containing nucleoside triphosphate hydrolases"/>
    <property type="match status" value="2"/>
</dbReference>
<accession>A0AA87ZZ00</accession>
<feature type="coiled-coil region" evidence="5">
    <location>
        <begin position="631"/>
        <end position="696"/>
    </location>
</feature>
<evidence type="ECO:0000313" key="9">
    <source>
        <dbReference type="EMBL" id="GMN41707.1"/>
    </source>
</evidence>
<dbReference type="Pfam" id="PF25446">
    <property type="entry name" value="SH3_ISE2"/>
    <property type="match status" value="1"/>
</dbReference>
<dbReference type="Gene3D" id="3.40.50.300">
    <property type="entry name" value="P-loop containing nucleotide triphosphate hydrolases"/>
    <property type="match status" value="2"/>
</dbReference>
<feature type="compositionally biased region" description="Low complexity" evidence="6">
    <location>
        <begin position="51"/>
        <end position="60"/>
    </location>
</feature>
<feature type="compositionally biased region" description="Acidic residues" evidence="6">
    <location>
        <begin position="67"/>
        <end position="105"/>
    </location>
</feature>
<dbReference type="FunFam" id="1.10.3380.30:FF:000007">
    <property type="entry name" value="DExH-box ATP-dependent RNA helicase DExH15 chloroplastic"/>
    <property type="match status" value="1"/>
</dbReference>
<evidence type="ECO:0000256" key="6">
    <source>
        <dbReference type="SAM" id="MobiDB-lite"/>
    </source>
</evidence>
<dbReference type="EMBL" id="BTGU01000013">
    <property type="protein sequence ID" value="GMN41707.1"/>
    <property type="molecule type" value="Genomic_DNA"/>
</dbReference>
<name>A0AA87ZZ00_FICCA</name>
<comment type="caution">
    <text evidence="9">The sequence shown here is derived from an EMBL/GenBank/DDBJ whole genome shotgun (WGS) entry which is preliminary data.</text>
</comment>
<evidence type="ECO:0000256" key="2">
    <source>
        <dbReference type="ARBA" id="ARBA00022801"/>
    </source>
</evidence>
<gene>
    <name evidence="9" type="ORF">TIFTF001_010929</name>
</gene>
<dbReference type="PROSITE" id="PS51194">
    <property type="entry name" value="HELICASE_CTER"/>
    <property type="match status" value="1"/>
</dbReference>
<evidence type="ECO:0000256" key="3">
    <source>
        <dbReference type="ARBA" id="ARBA00022806"/>
    </source>
</evidence>
<reference evidence="9" key="1">
    <citation type="submission" date="2023-07" db="EMBL/GenBank/DDBJ databases">
        <title>draft genome sequence of fig (Ficus carica).</title>
        <authorList>
            <person name="Takahashi T."/>
            <person name="Nishimura K."/>
        </authorList>
    </citation>
    <scope>NUCLEOTIDE SEQUENCE</scope>
</reference>
<protein>
    <recommendedName>
        <fullName evidence="11">DEAD/DEAH box helicase</fullName>
    </recommendedName>
</protein>